<evidence type="ECO:0000256" key="5">
    <source>
        <dbReference type="ARBA" id="ARBA00023136"/>
    </source>
</evidence>
<dbReference type="SUPFAM" id="SSF54523">
    <property type="entry name" value="Pili subunits"/>
    <property type="match status" value="1"/>
</dbReference>
<dbReference type="NCBIfam" id="TIGR02532">
    <property type="entry name" value="IV_pilin_GFxxxE"/>
    <property type="match status" value="1"/>
</dbReference>
<keyword evidence="3 6" id="KW-0812">Transmembrane</keyword>
<evidence type="ECO:0000256" key="1">
    <source>
        <dbReference type="ARBA" id="ARBA00004167"/>
    </source>
</evidence>
<dbReference type="InterPro" id="IPR000983">
    <property type="entry name" value="Bac_GSPG_pilin"/>
</dbReference>
<dbReference type="EMBL" id="DSTT01000005">
    <property type="protein sequence ID" value="HFK23812.1"/>
    <property type="molecule type" value="Genomic_DNA"/>
</dbReference>
<name>A0A7C3J6E3_UNCW3</name>
<evidence type="ECO:0000256" key="3">
    <source>
        <dbReference type="ARBA" id="ARBA00022692"/>
    </source>
</evidence>
<dbReference type="Pfam" id="PF07963">
    <property type="entry name" value="N_methyl"/>
    <property type="match status" value="1"/>
</dbReference>
<proteinExistence type="predicted"/>
<keyword evidence="2" id="KW-0488">Methylation</keyword>
<feature type="transmembrane region" description="Helical" evidence="6">
    <location>
        <begin position="7"/>
        <end position="29"/>
    </location>
</feature>
<comment type="subcellular location">
    <subcellularLocation>
        <location evidence="1">Membrane</location>
        <topology evidence="1">Single-pass membrane protein</topology>
    </subcellularLocation>
</comment>
<dbReference type="GO" id="GO:0016020">
    <property type="term" value="C:membrane"/>
    <property type="evidence" value="ECO:0007669"/>
    <property type="project" value="UniProtKB-SubCell"/>
</dbReference>
<sequence>MKKGFTLIELMIVVVIIGILAAIAIPNFVQIIDKAKVSSVKANMHTFQVAIETCAVDSSGIYPQTDVMANYLPQNFKNPYTNATGDGGAYSWGAEAGDQGLVGYETPNPDGTALAGQDYKITGYGKSSLITDLILTPGTIQ</sequence>
<dbReference type="PANTHER" id="PTHR30093">
    <property type="entry name" value="GENERAL SECRETION PATHWAY PROTEIN G"/>
    <property type="match status" value="1"/>
</dbReference>
<evidence type="ECO:0000256" key="4">
    <source>
        <dbReference type="ARBA" id="ARBA00022989"/>
    </source>
</evidence>
<comment type="caution">
    <text evidence="7">The sequence shown here is derived from an EMBL/GenBank/DDBJ whole genome shotgun (WGS) entry which is preliminary data.</text>
</comment>
<dbReference type="PRINTS" id="PR00813">
    <property type="entry name" value="BCTERIALGSPG"/>
</dbReference>
<evidence type="ECO:0000256" key="2">
    <source>
        <dbReference type="ARBA" id="ARBA00022481"/>
    </source>
</evidence>
<accession>A0A7C3J6E3</accession>
<dbReference type="PANTHER" id="PTHR30093:SF44">
    <property type="entry name" value="TYPE II SECRETION SYSTEM CORE PROTEIN G"/>
    <property type="match status" value="1"/>
</dbReference>
<dbReference type="Gene3D" id="3.30.700.10">
    <property type="entry name" value="Glycoprotein, Type 4 Pilin"/>
    <property type="match status" value="1"/>
</dbReference>
<dbReference type="InterPro" id="IPR012902">
    <property type="entry name" value="N_methyl_site"/>
</dbReference>
<organism evidence="7">
    <name type="scientific">candidate division WOR-3 bacterium</name>
    <dbReference type="NCBI Taxonomy" id="2052148"/>
    <lineage>
        <taxon>Bacteria</taxon>
        <taxon>Bacteria division WOR-3</taxon>
    </lineage>
</organism>
<evidence type="ECO:0000256" key="6">
    <source>
        <dbReference type="SAM" id="Phobius"/>
    </source>
</evidence>
<gene>
    <name evidence="7" type="ORF">ENS15_04085</name>
</gene>
<keyword evidence="4 6" id="KW-1133">Transmembrane helix</keyword>
<protein>
    <submittedName>
        <fullName evidence="7">Prepilin-type N-terminal cleavage/methylation domain-containing protein</fullName>
    </submittedName>
</protein>
<dbReference type="AlphaFoldDB" id="A0A7C3J6E3"/>
<dbReference type="GO" id="GO:0015627">
    <property type="term" value="C:type II protein secretion system complex"/>
    <property type="evidence" value="ECO:0007669"/>
    <property type="project" value="InterPro"/>
</dbReference>
<evidence type="ECO:0000313" key="7">
    <source>
        <dbReference type="EMBL" id="HFK23812.1"/>
    </source>
</evidence>
<keyword evidence="5 6" id="KW-0472">Membrane</keyword>
<dbReference type="InterPro" id="IPR045584">
    <property type="entry name" value="Pilin-like"/>
</dbReference>
<dbReference type="PROSITE" id="PS00409">
    <property type="entry name" value="PROKAR_NTER_METHYL"/>
    <property type="match status" value="1"/>
</dbReference>
<reference evidence="7" key="1">
    <citation type="journal article" date="2020" name="mSystems">
        <title>Genome- and Community-Level Interaction Insights into Carbon Utilization and Element Cycling Functions of Hydrothermarchaeota in Hydrothermal Sediment.</title>
        <authorList>
            <person name="Zhou Z."/>
            <person name="Liu Y."/>
            <person name="Xu W."/>
            <person name="Pan J."/>
            <person name="Luo Z.H."/>
            <person name="Li M."/>
        </authorList>
    </citation>
    <scope>NUCLEOTIDE SEQUENCE [LARGE SCALE GENOMIC DNA]</scope>
    <source>
        <strain evidence="7">SpSt-464</strain>
    </source>
</reference>
<dbReference type="GO" id="GO:0015628">
    <property type="term" value="P:protein secretion by the type II secretion system"/>
    <property type="evidence" value="ECO:0007669"/>
    <property type="project" value="InterPro"/>
</dbReference>